<evidence type="ECO:0000313" key="1">
    <source>
        <dbReference type="EMBL" id="SHJ28788.1"/>
    </source>
</evidence>
<evidence type="ECO:0000313" key="2">
    <source>
        <dbReference type="Proteomes" id="UP000184310"/>
    </source>
</evidence>
<dbReference type="RefSeq" id="WP_072986220.1">
    <property type="nucleotide sequence ID" value="NZ_FQZB01000007.1"/>
</dbReference>
<dbReference type="STRING" id="1121302.SAMN02745163_01675"/>
<reference evidence="1 2" key="1">
    <citation type="submission" date="2016-11" db="EMBL/GenBank/DDBJ databases">
        <authorList>
            <person name="Jaros S."/>
            <person name="Januszkiewicz K."/>
            <person name="Wedrychowicz H."/>
        </authorList>
    </citation>
    <scope>NUCLEOTIDE SEQUENCE [LARGE SCALE GENOMIC DNA]</scope>
    <source>
        <strain evidence="1 2">DSM 21758</strain>
    </source>
</reference>
<keyword evidence="2" id="KW-1185">Reference proteome</keyword>
<dbReference type="Proteomes" id="UP000184310">
    <property type="component" value="Unassembled WGS sequence"/>
</dbReference>
<proteinExistence type="predicted"/>
<sequence length="253" mass="29302">MKVYSVINIDIVKSRKIKDRANIQQMIKQYFSTLNLKYKDVLVAPITFTLGDEWQLVLRKTNKSYELVNEIKKFLLSKKIEIYCGIGVGSISTNESNDTREMDGEAFIHARKAITMAKTNNRFYNKEIHTKYCRVILIGNPKYIMNTNVSNSYDVAQMEVAVTIEDELNIVDIINALIQNNEMIESKFTEKQIEVINLYEELGTYNEIQKLYPNMSKSSTSHKLTASNYFLTVYNKQIIANLIKVYTKLLMES</sequence>
<organism evidence="1 2">
    <name type="scientific">Clostridium cavendishii DSM 21758</name>
    <dbReference type="NCBI Taxonomy" id="1121302"/>
    <lineage>
        <taxon>Bacteria</taxon>
        <taxon>Bacillati</taxon>
        <taxon>Bacillota</taxon>
        <taxon>Clostridia</taxon>
        <taxon>Eubacteriales</taxon>
        <taxon>Clostridiaceae</taxon>
        <taxon>Clostridium</taxon>
    </lineage>
</organism>
<gene>
    <name evidence="1" type="ORF">SAMN02745163_01675</name>
</gene>
<dbReference type="EMBL" id="FQZB01000007">
    <property type="protein sequence ID" value="SHJ28788.1"/>
    <property type="molecule type" value="Genomic_DNA"/>
</dbReference>
<dbReference type="InterPro" id="IPR032580">
    <property type="entry name" value="SatD"/>
</dbReference>
<dbReference type="Pfam" id="PF16264">
    <property type="entry name" value="SatD"/>
    <property type="match status" value="1"/>
</dbReference>
<dbReference type="OrthoDB" id="3197351at2"/>
<dbReference type="AlphaFoldDB" id="A0A1M6I323"/>
<protein>
    <submittedName>
        <fullName evidence="1">SatD family (SatD)</fullName>
    </submittedName>
</protein>
<accession>A0A1M6I323</accession>
<name>A0A1M6I323_9CLOT</name>